<sequence>MPALLLLLVSLIACAKTPMHPVYPKASVQPVSATRLADGEIRLKFLVPVESMYFASGVDYEVSGQTLRVTIVRCPIRGECSPMLRRATPVAADRIAEIRLPNLGARVVLVHADGEEQILP</sequence>
<feature type="chain" id="PRO_5043953110" description="Lipoprotein" evidence="1">
    <location>
        <begin position="16"/>
        <end position="120"/>
    </location>
</feature>
<feature type="signal peptide" evidence="1">
    <location>
        <begin position="1"/>
        <end position="15"/>
    </location>
</feature>
<gene>
    <name evidence="2" type="ORF">LEN_3488</name>
</gene>
<keyword evidence="1" id="KW-0732">Signal</keyword>
<dbReference type="Proteomes" id="UP000218824">
    <property type="component" value="Chromosome"/>
</dbReference>
<dbReference type="EMBL" id="AP014940">
    <property type="protein sequence ID" value="BAV98975.1"/>
    <property type="molecule type" value="Genomic_DNA"/>
</dbReference>
<accession>A0AAU9AVM3</accession>
<reference evidence="2 3" key="1">
    <citation type="journal article" date="2017" name="DNA Res.">
        <title>Complete genome sequence and expression profile of the commercial lytic enzyme producer Lysobacter enzymogenes M497-1.</title>
        <authorList>
            <person name="Takami H."/>
            <person name="Toyoda A."/>
            <person name="Uchiyama I."/>
            <person name="Itoh T."/>
            <person name="Takaki Y."/>
            <person name="Arai W."/>
            <person name="Nishi S."/>
            <person name="Kawai M."/>
            <person name="Shinya K."/>
            <person name="Ikeda H."/>
        </authorList>
    </citation>
    <scope>NUCLEOTIDE SEQUENCE [LARGE SCALE GENOMIC DNA]</scope>
    <source>
        <strain evidence="2 3">M497-1</strain>
    </source>
</reference>
<evidence type="ECO:0000313" key="2">
    <source>
        <dbReference type="EMBL" id="BAV98975.1"/>
    </source>
</evidence>
<evidence type="ECO:0000256" key="1">
    <source>
        <dbReference type="SAM" id="SignalP"/>
    </source>
</evidence>
<name>A0AAU9AVM3_LYSEN</name>
<dbReference type="KEGG" id="lem:LEN_3488"/>
<evidence type="ECO:0000313" key="3">
    <source>
        <dbReference type="Proteomes" id="UP000218824"/>
    </source>
</evidence>
<protein>
    <recommendedName>
        <fullName evidence="4">Lipoprotein</fullName>
    </recommendedName>
</protein>
<dbReference type="AlphaFoldDB" id="A0AAU9AVM3"/>
<organism evidence="2 3">
    <name type="scientific">Lysobacter enzymogenes</name>
    <dbReference type="NCBI Taxonomy" id="69"/>
    <lineage>
        <taxon>Bacteria</taxon>
        <taxon>Pseudomonadati</taxon>
        <taxon>Pseudomonadota</taxon>
        <taxon>Gammaproteobacteria</taxon>
        <taxon>Lysobacterales</taxon>
        <taxon>Lysobacteraceae</taxon>
        <taxon>Lysobacter</taxon>
    </lineage>
</organism>
<evidence type="ECO:0008006" key="4">
    <source>
        <dbReference type="Google" id="ProtNLM"/>
    </source>
</evidence>
<proteinExistence type="predicted"/>